<dbReference type="GO" id="GO:0005509">
    <property type="term" value="F:calcium ion binding"/>
    <property type="evidence" value="ECO:0007669"/>
    <property type="project" value="UniProtKB-UniRule"/>
</dbReference>
<keyword evidence="12" id="KW-0325">Glycoprotein</keyword>
<feature type="non-terminal residue" evidence="16">
    <location>
        <position position="1"/>
    </location>
</feature>
<dbReference type="SMART" id="SM00175">
    <property type="entry name" value="RAB"/>
    <property type="match status" value="1"/>
</dbReference>
<dbReference type="GO" id="GO:0034332">
    <property type="term" value="P:adherens junction organization"/>
    <property type="evidence" value="ECO:0007669"/>
    <property type="project" value="TreeGrafter"/>
</dbReference>
<dbReference type="CDD" id="cd11304">
    <property type="entry name" value="Cadherin_repeat"/>
    <property type="match status" value="6"/>
</dbReference>
<dbReference type="PROSITE" id="PS00232">
    <property type="entry name" value="CADHERIN_1"/>
    <property type="match status" value="3"/>
</dbReference>
<evidence type="ECO:0000256" key="10">
    <source>
        <dbReference type="ARBA" id="ARBA00022989"/>
    </source>
</evidence>
<dbReference type="GO" id="GO:0003924">
    <property type="term" value="F:GTPase activity"/>
    <property type="evidence" value="ECO:0007669"/>
    <property type="project" value="InterPro"/>
</dbReference>
<dbReference type="InterPro" id="IPR005225">
    <property type="entry name" value="Small_GTP-bd"/>
</dbReference>
<keyword evidence="10 14" id="KW-1133">Transmembrane helix</keyword>
<comment type="similarity">
    <text evidence="2">Belongs to the small GTPase superfamily. RGK family.</text>
</comment>
<evidence type="ECO:0000256" key="1">
    <source>
        <dbReference type="ARBA" id="ARBA00004236"/>
    </source>
</evidence>
<dbReference type="SMART" id="SM00174">
    <property type="entry name" value="RHO"/>
    <property type="match status" value="1"/>
</dbReference>
<dbReference type="FunFam" id="3.40.50.300:FF:000311">
    <property type="entry name" value="GTP-binding protein RAD"/>
    <property type="match status" value="1"/>
</dbReference>
<accession>A0A8J7NQA3</accession>
<keyword evidence="6" id="KW-0677">Repeat</keyword>
<name>A0A8J7NQA3_ATRSP</name>
<evidence type="ECO:0000256" key="8">
    <source>
        <dbReference type="ARBA" id="ARBA00022837"/>
    </source>
</evidence>
<dbReference type="FunFam" id="2.60.40.60:FF:000020">
    <property type="entry name" value="Dachsous cadherin-related 1b"/>
    <property type="match status" value="1"/>
</dbReference>
<evidence type="ECO:0000256" key="11">
    <source>
        <dbReference type="ARBA" id="ARBA00023136"/>
    </source>
</evidence>
<comment type="subcellular location">
    <subcellularLocation>
        <location evidence="1">Cell membrane</location>
    </subcellularLocation>
</comment>
<evidence type="ECO:0000256" key="12">
    <source>
        <dbReference type="ARBA" id="ARBA00023180"/>
    </source>
</evidence>
<dbReference type="GO" id="GO:0044331">
    <property type="term" value="P:cell-cell adhesion mediated by cadherin"/>
    <property type="evidence" value="ECO:0007669"/>
    <property type="project" value="TreeGrafter"/>
</dbReference>
<feature type="domain" description="Cadherin" evidence="15">
    <location>
        <begin position="679"/>
        <end position="792"/>
    </location>
</feature>
<evidence type="ECO:0000313" key="16">
    <source>
        <dbReference type="EMBL" id="MBN3315286.1"/>
    </source>
</evidence>
<dbReference type="InterPro" id="IPR039808">
    <property type="entry name" value="Cadherin"/>
</dbReference>
<evidence type="ECO:0000256" key="13">
    <source>
        <dbReference type="PROSITE-ProRule" id="PRU00043"/>
    </source>
</evidence>
<feature type="domain" description="Cadherin" evidence="15">
    <location>
        <begin position="317"/>
        <end position="411"/>
    </location>
</feature>
<keyword evidence="5 14" id="KW-0812">Transmembrane</keyword>
<dbReference type="PROSITE" id="PS51421">
    <property type="entry name" value="RAS"/>
    <property type="match status" value="1"/>
</dbReference>
<evidence type="ECO:0000259" key="15">
    <source>
        <dbReference type="PROSITE" id="PS50268"/>
    </source>
</evidence>
<dbReference type="SUPFAM" id="SSF52540">
    <property type="entry name" value="P-loop containing nucleoside triphosphate hydrolases"/>
    <property type="match status" value="1"/>
</dbReference>
<dbReference type="PRINTS" id="PR00205">
    <property type="entry name" value="CADHERIN"/>
</dbReference>
<evidence type="ECO:0000256" key="14">
    <source>
        <dbReference type="SAM" id="Phobius"/>
    </source>
</evidence>
<dbReference type="NCBIfam" id="TIGR00231">
    <property type="entry name" value="small_GTP"/>
    <property type="match status" value="1"/>
</dbReference>
<feature type="domain" description="Cadherin" evidence="15">
    <location>
        <begin position="609"/>
        <end position="678"/>
    </location>
</feature>
<proteinExistence type="inferred from homology"/>
<dbReference type="GO" id="GO:0045296">
    <property type="term" value="F:cadherin binding"/>
    <property type="evidence" value="ECO:0007669"/>
    <property type="project" value="TreeGrafter"/>
</dbReference>
<dbReference type="GO" id="GO:0007043">
    <property type="term" value="P:cell-cell junction assembly"/>
    <property type="evidence" value="ECO:0007669"/>
    <property type="project" value="TreeGrafter"/>
</dbReference>
<dbReference type="GO" id="GO:0005912">
    <property type="term" value="C:adherens junction"/>
    <property type="evidence" value="ECO:0007669"/>
    <property type="project" value="TreeGrafter"/>
</dbReference>
<dbReference type="SMART" id="SM00173">
    <property type="entry name" value="RAS"/>
    <property type="match status" value="1"/>
</dbReference>
<dbReference type="GO" id="GO:0060027">
    <property type="term" value="P:convergent extension involved in gastrulation"/>
    <property type="evidence" value="ECO:0007669"/>
    <property type="project" value="UniProtKB-ARBA"/>
</dbReference>
<keyword evidence="4" id="KW-0597">Phosphoprotein</keyword>
<evidence type="ECO:0000313" key="17">
    <source>
        <dbReference type="Proteomes" id="UP000736164"/>
    </source>
</evidence>
<dbReference type="GO" id="GO:0005525">
    <property type="term" value="F:GTP binding"/>
    <property type="evidence" value="ECO:0007669"/>
    <property type="project" value="InterPro"/>
</dbReference>
<feature type="non-terminal residue" evidence="16">
    <location>
        <position position="1163"/>
    </location>
</feature>
<keyword evidence="9" id="KW-0130">Cell adhesion</keyword>
<evidence type="ECO:0000256" key="3">
    <source>
        <dbReference type="ARBA" id="ARBA00022475"/>
    </source>
</evidence>
<dbReference type="CDD" id="cd04148">
    <property type="entry name" value="RGK"/>
    <property type="match status" value="1"/>
</dbReference>
<gene>
    <name evidence="16" type="primary">Cdh17_0</name>
    <name evidence="16" type="ORF">GTO95_0008677</name>
</gene>
<dbReference type="FunFam" id="2.60.40.60:FF:000163">
    <property type="entry name" value="Cadherin 17"/>
    <property type="match status" value="1"/>
</dbReference>
<dbReference type="GO" id="GO:0008013">
    <property type="term" value="F:beta-catenin binding"/>
    <property type="evidence" value="ECO:0007669"/>
    <property type="project" value="TreeGrafter"/>
</dbReference>
<dbReference type="InterPro" id="IPR001806">
    <property type="entry name" value="Small_GTPase"/>
</dbReference>
<dbReference type="GO" id="GO:0016339">
    <property type="term" value="P:calcium-dependent cell-cell adhesion via plasma membrane cell adhesion molecules"/>
    <property type="evidence" value="ECO:0007669"/>
    <property type="project" value="TreeGrafter"/>
</dbReference>
<feature type="domain" description="Cadherin" evidence="15">
    <location>
        <begin position="911"/>
        <end position="1010"/>
    </location>
</feature>
<sequence>MTLHVTMRHSSGCLQPQQHRWSISTDGKHLLSKSSALASGVCRSKSYTSAGESCRGSWSSDSSDSVISTDSCASLFRVMLIGEDGVGKSALAGIFTGAQDSMDSECDLSAEDTYEQTLTVDGESATIILLDTWDTQDRGSWSQEQCMQAGDAYLIVYSITDRSSFERASELRIQLRRARQTEDIPIILVGNKSDLVRCREVSVAEGRACAVVFDCKFIETSAAVQHNVREMFEGIVRQVRLRRDSKEANERRMAHNKRRESLPRKAKRFLDRIVAKNNKNMAFRLKSKVLTFYCTLNVSKTLLKGLTWENKNGPLEDKRLEVPEATEVPFAVFQFKASQPEVTSFKVTGETEDKIKISNEGWLYLDKALDRELKQSHSIQIEALDESSQTVEGPVTVTIIVKDINDNRPIFSQSEYDGVVREHSVPGDPFLQVFATDMDDPNTPNARLNFSISNQIPDRLKTPLFQINAATGEISTTPEGAGALKASKVFMFDKEEDVDKVDHLRKKFDEYCIPKENIPYERNPFFTCVQQRGAARLDPQIAADYTLIITVRDLEGLSESALSGSTRVNIVVKENLWVAPSPIRIQENSTEQHPIQITQVQWNEPGAIYTLAQKEKFPRFPFSIDPAGRIYVTEPLDWEEKSRYGLVVFVRDENMKELDRPLEIHVIVEDINDNPPVCVHPESLFEVQENENIGNKIGVLQVTDRDEEGTENSFLHYEILNQEPELPSRTMFTIDEYSGNIQIAHGQFEKKKVPEYRLRVKVSDKGGSPAGFSTECKLVIKVIDINNQIPIFEKSQYEPVSTPEDTPSGTTLLSILATDADEPGTGSSKVEYSIANGDPGKHFAIETNGTTNKGYLYIIKPLDFEKQSQYHLQIEARNPEPLVSGIDYNSSSSALVIIEVTDVNEAPEFNKTGIYQTIILEDIANGTTILQVQAKDPEDDAITYTLLDDSLKWLRIDEKTGDIITAASLDFEKMQEYVVRVRAEAGEPKQMSEQQVFIKLKDVNDNVPTLSKGYHSAIICYPVEQSQKPLKLVAEDPDLPPYGSPLTFSLGGNATVSNDWKIKTISETSAELIINHRNVHQQDYKVPITIKDSGDRENTQTFTVHICKCTDFGNCFIEPGAHKEKAYAGTAVALLVGVLGFIGKCFLISDISCLVYCSCGMKN</sequence>
<evidence type="ECO:0000256" key="5">
    <source>
        <dbReference type="ARBA" id="ARBA00022692"/>
    </source>
</evidence>
<dbReference type="InterPro" id="IPR002126">
    <property type="entry name" value="Cadherin-like_dom"/>
</dbReference>
<keyword evidence="8 13" id="KW-0106">Calcium</keyword>
<dbReference type="Pfam" id="PF00071">
    <property type="entry name" value="Ras"/>
    <property type="match status" value="1"/>
</dbReference>
<dbReference type="Gene3D" id="3.40.50.300">
    <property type="entry name" value="P-loop containing nucleotide triphosphate hydrolases"/>
    <property type="match status" value="1"/>
</dbReference>
<evidence type="ECO:0000256" key="7">
    <source>
        <dbReference type="ARBA" id="ARBA00022741"/>
    </source>
</evidence>
<evidence type="ECO:0000256" key="4">
    <source>
        <dbReference type="ARBA" id="ARBA00022553"/>
    </source>
</evidence>
<dbReference type="Gene3D" id="2.60.40.60">
    <property type="entry name" value="Cadherins"/>
    <property type="match status" value="7"/>
</dbReference>
<feature type="transmembrane region" description="Helical" evidence="14">
    <location>
        <begin position="1132"/>
        <end position="1157"/>
    </location>
</feature>
<dbReference type="PRINTS" id="PR00449">
    <property type="entry name" value="RASTRNSFRMNG"/>
</dbReference>
<dbReference type="Pfam" id="PF00028">
    <property type="entry name" value="Cadherin"/>
    <property type="match status" value="4"/>
</dbReference>
<feature type="domain" description="Cadherin" evidence="15">
    <location>
        <begin position="1032"/>
        <end position="1121"/>
    </location>
</feature>
<dbReference type="SMART" id="SM00112">
    <property type="entry name" value="CA"/>
    <property type="match status" value="7"/>
</dbReference>
<dbReference type="InterPro" id="IPR027417">
    <property type="entry name" value="P-loop_NTPase"/>
</dbReference>
<feature type="domain" description="Cadherin" evidence="15">
    <location>
        <begin position="794"/>
        <end position="909"/>
    </location>
</feature>
<dbReference type="EMBL" id="JAAWVO010020307">
    <property type="protein sequence ID" value="MBN3315286.1"/>
    <property type="molecule type" value="Genomic_DNA"/>
</dbReference>
<dbReference type="FunFam" id="2.60.40.60:FF:000011">
    <property type="entry name" value="Cadherin 1"/>
    <property type="match status" value="1"/>
</dbReference>
<reference evidence="16" key="1">
    <citation type="journal article" date="2021" name="Cell">
        <title>Tracing the genetic footprints of vertebrate landing in non-teleost ray-finned fishes.</title>
        <authorList>
            <person name="Bi X."/>
            <person name="Wang K."/>
            <person name="Yang L."/>
            <person name="Pan H."/>
            <person name="Jiang H."/>
            <person name="Wei Q."/>
            <person name="Fang M."/>
            <person name="Yu H."/>
            <person name="Zhu C."/>
            <person name="Cai Y."/>
            <person name="He Y."/>
            <person name="Gan X."/>
            <person name="Zeng H."/>
            <person name="Yu D."/>
            <person name="Zhu Y."/>
            <person name="Jiang H."/>
            <person name="Qiu Q."/>
            <person name="Yang H."/>
            <person name="Zhang Y.E."/>
            <person name="Wang W."/>
            <person name="Zhu M."/>
            <person name="He S."/>
            <person name="Zhang G."/>
        </authorList>
    </citation>
    <scope>NUCLEOTIDE SEQUENCE</scope>
    <source>
        <strain evidence="16">Allg_001</strain>
    </source>
</reference>
<dbReference type="FunFam" id="2.60.40.60:FF:000188">
    <property type="entry name" value="Cadherin 17"/>
    <property type="match status" value="1"/>
</dbReference>
<evidence type="ECO:0000256" key="6">
    <source>
        <dbReference type="ARBA" id="ARBA00022737"/>
    </source>
</evidence>
<dbReference type="PANTHER" id="PTHR24027">
    <property type="entry name" value="CADHERIN-23"/>
    <property type="match status" value="1"/>
</dbReference>
<evidence type="ECO:0000256" key="9">
    <source>
        <dbReference type="ARBA" id="ARBA00022889"/>
    </source>
</evidence>
<dbReference type="AlphaFoldDB" id="A0A8J7NQA3"/>
<dbReference type="GO" id="GO:0000902">
    <property type="term" value="P:cell morphogenesis"/>
    <property type="evidence" value="ECO:0007669"/>
    <property type="project" value="TreeGrafter"/>
</dbReference>
<dbReference type="InterPro" id="IPR020894">
    <property type="entry name" value="Cadherin_CS"/>
</dbReference>
<dbReference type="PROSITE" id="PS51419">
    <property type="entry name" value="RAB"/>
    <property type="match status" value="1"/>
</dbReference>
<protein>
    <submittedName>
        <fullName evidence="16">CAD17 protein</fullName>
    </submittedName>
</protein>
<evidence type="ECO:0000256" key="2">
    <source>
        <dbReference type="ARBA" id="ARBA00008846"/>
    </source>
</evidence>
<dbReference type="InterPro" id="IPR015919">
    <property type="entry name" value="Cadherin-like_sf"/>
</dbReference>
<comment type="caution">
    <text evidence="16">The sequence shown here is derived from an EMBL/GenBank/DDBJ whole genome shotgun (WGS) entry which is preliminary data.</text>
</comment>
<dbReference type="GO" id="GO:0016477">
    <property type="term" value="P:cell migration"/>
    <property type="evidence" value="ECO:0007669"/>
    <property type="project" value="TreeGrafter"/>
</dbReference>
<dbReference type="FunFam" id="2.60.40.60:FF:000019">
    <property type="entry name" value="Cadherin 2"/>
    <property type="match status" value="1"/>
</dbReference>
<dbReference type="GO" id="GO:0016342">
    <property type="term" value="C:catenin complex"/>
    <property type="evidence" value="ECO:0007669"/>
    <property type="project" value="TreeGrafter"/>
</dbReference>
<dbReference type="PROSITE" id="PS50268">
    <property type="entry name" value="CADHERIN_2"/>
    <property type="match status" value="7"/>
</dbReference>
<keyword evidence="11 14" id="KW-0472">Membrane</keyword>
<dbReference type="GO" id="GO:0007156">
    <property type="term" value="P:homophilic cell adhesion via plasma membrane adhesion molecules"/>
    <property type="evidence" value="ECO:0007669"/>
    <property type="project" value="InterPro"/>
</dbReference>
<dbReference type="FunFam" id="2.60.40.60:FF:000151">
    <property type="entry name" value="Cadherin 17"/>
    <property type="match status" value="1"/>
</dbReference>
<organism evidence="16 17">
    <name type="scientific">Atractosteus spatula</name>
    <name type="common">Alligator gar</name>
    <name type="synonym">Lepisosteus spatula</name>
    <dbReference type="NCBI Taxonomy" id="7917"/>
    <lineage>
        <taxon>Eukaryota</taxon>
        <taxon>Metazoa</taxon>
        <taxon>Chordata</taxon>
        <taxon>Craniata</taxon>
        <taxon>Vertebrata</taxon>
        <taxon>Euteleostomi</taxon>
        <taxon>Actinopterygii</taxon>
        <taxon>Neopterygii</taxon>
        <taxon>Holostei</taxon>
        <taxon>Semionotiformes</taxon>
        <taxon>Lepisosteidae</taxon>
        <taxon>Atractosteus</taxon>
    </lineage>
</organism>
<dbReference type="FunFam" id="2.60.40.60:FF:000183">
    <property type="entry name" value="Cadherin 17"/>
    <property type="match status" value="1"/>
</dbReference>
<keyword evidence="17" id="KW-1185">Reference proteome</keyword>
<dbReference type="SUPFAM" id="SSF49313">
    <property type="entry name" value="Cadherin-like"/>
    <property type="match status" value="7"/>
</dbReference>
<dbReference type="PANTHER" id="PTHR24027:SF419">
    <property type="entry name" value="CADHERIN-17"/>
    <property type="match status" value="1"/>
</dbReference>
<feature type="domain" description="Cadherin" evidence="15">
    <location>
        <begin position="412"/>
        <end position="477"/>
    </location>
</feature>
<dbReference type="Proteomes" id="UP000736164">
    <property type="component" value="Unassembled WGS sequence"/>
</dbReference>
<keyword evidence="3" id="KW-1003">Cell membrane</keyword>
<keyword evidence="7" id="KW-0547">Nucleotide-binding</keyword>